<evidence type="ECO:0000313" key="8">
    <source>
        <dbReference type="EMBL" id="ADG89706.1"/>
    </source>
</evidence>
<dbReference type="Proteomes" id="UP000006640">
    <property type="component" value="Chromosome"/>
</dbReference>
<dbReference type="OrthoDB" id="154915at2"/>
<feature type="transmembrane region" description="Helical" evidence="6">
    <location>
        <begin position="179"/>
        <end position="197"/>
    </location>
</feature>
<organism evidence="8 9">
    <name type="scientific">Thermobispora bispora (strain ATCC 19993 / DSM 43833 / CBS 139.67 / JCM 10125 / KCTC 9307 / NBRC 14880 / R51)</name>
    <dbReference type="NCBI Taxonomy" id="469371"/>
    <lineage>
        <taxon>Bacteria</taxon>
        <taxon>Bacillati</taxon>
        <taxon>Actinomycetota</taxon>
        <taxon>Actinomycetes</taxon>
        <taxon>Streptosporangiales</taxon>
        <taxon>Streptosporangiaceae</taxon>
        <taxon>Thermobispora</taxon>
    </lineage>
</organism>
<evidence type="ECO:0000256" key="3">
    <source>
        <dbReference type="ARBA" id="ARBA00022692"/>
    </source>
</evidence>
<feature type="domain" description="EamA" evidence="7">
    <location>
        <begin position="150"/>
        <end position="291"/>
    </location>
</feature>
<evidence type="ECO:0000313" key="9">
    <source>
        <dbReference type="Proteomes" id="UP000006640"/>
    </source>
</evidence>
<dbReference type="Pfam" id="PF00892">
    <property type="entry name" value="EamA"/>
    <property type="match status" value="2"/>
</dbReference>
<dbReference type="PANTHER" id="PTHR32322">
    <property type="entry name" value="INNER MEMBRANE TRANSPORTER"/>
    <property type="match status" value="1"/>
</dbReference>
<dbReference type="AlphaFoldDB" id="D6Y7J5"/>
<sequence>MKAASLAIAVLSAFCFGFSGPMGKFLGGAGLTPLEAAWIRMAGAGLIMVTVLALVKPGALRIPRGRVPFVAAYALIAIAAVQGLFFVAITRLPVGVMLLMEYTAPVLVVLWVRFVRRVRLPRAAYLGALVAILGLAIVVQIWDGMRLDPIGLLLGVLASACCAGYFLMSDSFGEDIDTLGLIGWGMLGAAVVYLPIARPWDIPWAALTGTATVGDRTLPAIAAAGCLILVATVAAYVTGVTAVRRLSAAVGSTVASIEVVAGSLIAWVLLGERLGTWQIIGGVILLAGALVAQTATARPAHAGPAGAAHPEPSCTAGRSAAAAQVLERSADQA</sequence>
<evidence type="ECO:0000256" key="5">
    <source>
        <dbReference type="ARBA" id="ARBA00023136"/>
    </source>
</evidence>
<feature type="transmembrane region" description="Helical" evidence="6">
    <location>
        <begin position="67"/>
        <end position="88"/>
    </location>
</feature>
<evidence type="ECO:0000256" key="4">
    <source>
        <dbReference type="ARBA" id="ARBA00022989"/>
    </source>
</evidence>
<dbReference type="eggNOG" id="COG0697">
    <property type="taxonomic scope" value="Bacteria"/>
</dbReference>
<feature type="domain" description="EamA" evidence="7">
    <location>
        <begin position="7"/>
        <end position="139"/>
    </location>
</feature>
<dbReference type="EMBL" id="CP001874">
    <property type="protein sequence ID" value="ADG89706.1"/>
    <property type="molecule type" value="Genomic_DNA"/>
</dbReference>
<feature type="transmembrane region" description="Helical" evidence="6">
    <location>
        <begin position="249"/>
        <end position="269"/>
    </location>
</feature>
<dbReference type="InterPro" id="IPR037185">
    <property type="entry name" value="EmrE-like"/>
</dbReference>
<dbReference type="STRING" id="469371.Tbis_3008"/>
<evidence type="ECO:0000256" key="2">
    <source>
        <dbReference type="ARBA" id="ARBA00007362"/>
    </source>
</evidence>
<dbReference type="InterPro" id="IPR000620">
    <property type="entry name" value="EamA_dom"/>
</dbReference>
<feature type="transmembrane region" description="Helical" evidence="6">
    <location>
        <begin position="149"/>
        <end position="167"/>
    </location>
</feature>
<evidence type="ECO:0000256" key="1">
    <source>
        <dbReference type="ARBA" id="ARBA00004141"/>
    </source>
</evidence>
<accession>D6Y7J5</accession>
<reference evidence="8 9" key="1">
    <citation type="submission" date="2010-01" db="EMBL/GenBank/DDBJ databases">
        <title>The complete genome of Thermobispora bispora DSM 43833.</title>
        <authorList>
            <consortium name="US DOE Joint Genome Institute (JGI-PGF)"/>
            <person name="Lucas S."/>
            <person name="Copeland A."/>
            <person name="Lapidus A."/>
            <person name="Glavina del Rio T."/>
            <person name="Dalin E."/>
            <person name="Tice H."/>
            <person name="Bruce D."/>
            <person name="Goodwin L."/>
            <person name="Pitluck S."/>
            <person name="Kyrpides N."/>
            <person name="Mavromatis K."/>
            <person name="Ivanova N."/>
            <person name="Mikhailova N."/>
            <person name="Chertkov O."/>
            <person name="Brettin T."/>
            <person name="Detter J.C."/>
            <person name="Han C."/>
            <person name="Larimer F."/>
            <person name="Land M."/>
            <person name="Hauser L."/>
            <person name="Markowitz V."/>
            <person name="Cheng J.-F."/>
            <person name="Hugenholtz P."/>
            <person name="Woyke T."/>
            <person name="Wu D."/>
            <person name="Jando M."/>
            <person name="Schneider S."/>
            <person name="Klenk H.-P."/>
            <person name="Eisen J.A."/>
        </authorList>
    </citation>
    <scope>NUCLEOTIDE SEQUENCE [LARGE SCALE GENOMIC DNA]</scope>
    <source>
        <strain evidence="9">ATCC 19993 / DSM 43833 / CBS 139.67 / JCM 10125 / KCTC 9307 / NBRC 14880 / R51</strain>
    </source>
</reference>
<keyword evidence="5 6" id="KW-0472">Membrane</keyword>
<keyword evidence="9" id="KW-1185">Reference proteome</keyword>
<feature type="transmembrane region" description="Helical" evidence="6">
    <location>
        <begin position="124"/>
        <end position="143"/>
    </location>
</feature>
<dbReference type="HOGENOM" id="CLU_033863_1_1_11"/>
<evidence type="ECO:0000256" key="6">
    <source>
        <dbReference type="SAM" id="Phobius"/>
    </source>
</evidence>
<dbReference type="GO" id="GO:0016020">
    <property type="term" value="C:membrane"/>
    <property type="evidence" value="ECO:0007669"/>
    <property type="project" value="UniProtKB-SubCell"/>
</dbReference>
<feature type="transmembrane region" description="Helical" evidence="6">
    <location>
        <begin position="94"/>
        <end position="112"/>
    </location>
</feature>
<feature type="transmembrane region" description="Helical" evidence="6">
    <location>
        <begin position="217"/>
        <end position="237"/>
    </location>
</feature>
<keyword evidence="3 6" id="KW-0812">Transmembrane</keyword>
<feature type="transmembrane region" description="Helical" evidence="6">
    <location>
        <begin position="275"/>
        <end position="292"/>
    </location>
</feature>
<dbReference type="PANTHER" id="PTHR32322:SF2">
    <property type="entry name" value="EAMA DOMAIN-CONTAINING PROTEIN"/>
    <property type="match status" value="1"/>
</dbReference>
<protein>
    <recommendedName>
        <fullName evidence="7">EamA domain-containing protein</fullName>
    </recommendedName>
</protein>
<feature type="transmembrane region" description="Helical" evidence="6">
    <location>
        <begin position="37"/>
        <end position="55"/>
    </location>
</feature>
<comment type="similarity">
    <text evidence="2">Belongs to the EamA transporter family.</text>
</comment>
<name>D6Y7J5_THEBD</name>
<proteinExistence type="inferred from homology"/>
<dbReference type="RefSeq" id="WP_013133239.1">
    <property type="nucleotide sequence ID" value="NC_014165.1"/>
</dbReference>
<dbReference type="InterPro" id="IPR050638">
    <property type="entry name" value="AA-Vitamin_Transporters"/>
</dbReference>
<gene>
    <name evidence="8" type="ordered locus">Tbis_3008</name>
</gene>
<comment type="subcellular location">
    <subcellularLocation>
        <location evidence="1">Membrane</location>
        <topology evidence="1">Multi-pass membrane protein</topology>
    </subcellularLocation>
</comment>
<dbReference type="KEGG" id="tbi:Tbis_3008"/>
<evidence type="ECO:0000259" key="7">
    <source>
        <dbReference type="Pfam" id="PF00892"/>
    </source>
</evidence>
<keyword evidence="4 6" id="KW-1133">Transmembrane helix</keyword>
<dbReference type="SUPFAM" id="SSF103481">
    <property type="entry name" value="Multidrug resistance efflux transporter EmrE"/>
    <property type="match status" value="2"/>
</dbReference>